<name>A0A5C2SYI0_9APHY</name>
<proteinExistence type="predicted"/>
<gene>
    <name evidence="2" type="ORF">L227DRAFT_122428</name>
</gene>
<protein>
    <submittedName>
        <fullName evidence="2">Uncharacterized protein</fullName>
    </submittedName>
</protein>
<reference evidence="2" key="1">
    <citation type="journal article" date="2018" name="Genome Biol. Evol.">
        <title>Genomics and development of Lentinus tigrinus, a white-rot wood-decaying mushroom with dimorphic fruiting bodies.</title>
        <authorList>
            <person name="Wu B."/>
            <person name="Xu Z."/>
            <person name="Knudson A."/>
            <person name="Carlson A."/>
            <person name="Chen N."/>
            <person name="Kovaka S."/>
            <person name="LaButti K."/>
            <person name="Lipzen A."/>
            <person name="Pennachio C."/>
            <person name="Riley R."/>
            <person name="Schakwitz W."/>
            <person name="Umezawa K."/>
            <person name="Ohm R.A."/>
            <person name="Grigoriev I.V."/>
            <person name="Nagy L.G."/>
            <person name="Gibbons J."/>
            <person name="Hibbett D."/>
        </authorList>
    </citation>
    <scope>NUCLEOTIDE SEQUENCE [LARGE SCALE GENOMIC DNA]</scope>
    <source>
        <strain evidence="2">ALCF2SS1-6</strain>
    </source>
</reference>
<evidence type="ECO:0000256" key="1">
    <source>
        <dbReference type="SAM" id="MobiDB-lite"/>
    </source>
</evidence>
<dbReference type="SUPFAM" id="SSF64288">
    <property type="entry name" value="Chorismate lyase-like"/>
    <property type="match status" value="1"/>
</dbReference>
<dbReference type="OrthoDB" id="5673at2759"/>
<feature type="compositionally biased region" description="Polar residues" evidence="1">
    <location>
        <begin position="188"/>
        <end position="206"/>
    </location>
</feature>
<dbReference type="EMBL" id="ML122251">
    <property type="protein sequence ID" value="RPD65836.1"/>
    <property type="molecule type" value="Genomic_DNA"/>
</dbReference>
<organism evidence="2 3">
    <name type="scientific">Lentinus tigrinus ALCF2SS1-6</name>
    <dbReference type="NCBI Taxonomy" id="1328759"/>
    <lineage>
        <taxon>Eukaryota</taxon>
        <taxon>Fungi</taxon>
        <taxon>Dikarya</taxon>
        <taxon>Basidiomycota</taxon>
        <taxon>Agaricomycotina</taxon>
        <taxon>Agaricomycetes</taxon>
        <taxon>Polyporales</taxon>
        <taxon>Polyporaceae</taxon>
        <taxon>Lentinus</taxon>
    </lineage>
</organism>
<dbReference type="AlphaFoldDB" id="A0A5C2SYI0"/>
<feature type="region of interest" description="Disordered" evidence="1">
    <location>
        <begin position="184"/>
        <end position="206"/>
    </location>
</feature>
<dbReference type="STRING" id="1328759.A0A5C2SYI0"/>
<dbReference type="InterPro" id="IPR028978">
    <property type="entry name" value="Chorismate_lyase_/UTRA_dom_sf"/>
</dbReference>
<evidence type="ECO:0000313" key="3">
    <source>
        <dbReference type="Proteomes" id="UP000313359"/>
    </source>
</evidence>
<evidence type="ECO:0000313" key="2">
    <source>
        <dbReference type="EMBL" id="RPD65836.1"/>
    </source>
</evidence>
<accession>A0A5C2SYI0</accession>
<dbReference type="Proteomes" id="UP000313359">
    <property type="component" value="Unassembled WGS sequence"/>
</dbReference>
<keyword evidence="3" id="KW-1185">Reference proteome</keyword>
<dbReference type="Gene3D" id="3.40.1410.10">
    <property type="entry name" value="Chorismate lyase-like"/>
    <property type="match status" value="1"/>
</dbReference>
<sequence length="206" mass="23088">MGSLEDKGLARDTYTGASTSIQIQHADAFTGVERIMLVAQGDLQRHLSAFFARTITIECMYTKTGPRGLGASRDNPIRQERQVQLKCGSRVLCIATSSVTVTSSECERLLLDERFALGQIFRHLRTYPEFALLKVDAQVVNGLRELRRTYQLETEGICCEIEEVFPDRNMFDLGEAWLKQDAWEDGSGASSFPTGSNPSLSRWSRD</sequence>